<dbReference type="PRINTS" id="PR01217">
    <property type="entry name" value="PRICHEXTENSN"/>
</dbReference>
<feature type="region of interest" description="Disordered" evidence="4">
    <location>
        <begin position="912"/>
        <end position="1074"/>
    </location>
</feature>
<dbReference type="GO" id="GO:0006362">
    <property type="term" value="P:transcription elongation by RNA polymerase I"/>
    <property type="evidence" value="ECO:0007669"/>
    <property type="project" value="TreeGrafter"/>
</dbReference>
<feature type="region of interest" description="Disordered" evidence="4">
    <location>
        <begin position="263"/>
        <end position="295"/>
    </location>
</feature>
<feature type="region of interest" description="Disordered" evidence="4">
    <location>
        <begin position="383"/>
        <end position="565"/>
    </location>
</feature>
<dbReference type="GO" id="GO:0031440">
    <property type="term" value="P:regulation of mRNA 3'-end processing"/>
    <property type="evidence" value="ECO:0007669"/>
    <property type="project" value="TreeGrafter"/>
</dbReference>
<feature type="compositionally biased region" description="Basic residues" evidence="4">
    <location>
        <begin position="161"/>
        <end position="170"/>
    </location>
</feature>
<dbReference type="CDD" id="cd21538">
    <property type="entry name" value="SPOC_TFIIS"/>
    <property type="match status" value="1"/>
</dbReference>
<feature type="region of interest" description="Disordered" evidence="4">
    <location>
        <begin position="103"/>
        <end position="238"/>
    </location>
</feature>
<reference evidence="6 7" key="1">
    <citation type="submission" date="2019-02" db="EMBL/GenBank/DDBJ databases">
        <title>Genome sequencing of the rare red list fungi Antrodiella citrinella (Flaviporus citrinellus).</title>
        <authorList>
            <person name="Buettner E."/>
            <person name="Kellner H."/>
        </authorList>
    </citation>
    <scope>NUCLEOTIDE SEQUENCE [LARGE SCALE GENOMIC DNA]</scope>
    <source>
        <strain evidence="6 7">DSM 108506</strain>
    </source>
</reference>
<evidence type="ECO:0000256" key="2">
    <source>
        <dbReference type="ARBA" id="ARBA00011050"/>
    </source>
</evidence>
<feature type="compositionally biased region" description="Basic and acidic residues" evidence="4">
    <location>
        <begin position="1009"/>
        <end position="1020"/>
    </location>
</feature>
<dbReference type="SUPFAM" id="SSF57903">
    <property type="entry name" value="FYVE/PHD zinc finger"/>
    <property type="match status" value="1"/>
</dbReference>
<proteinExistence type="inferred from homology"/>
<evidence type="ECO:0000256" key="1">
    <source>
        <dbReference type="ARBA" id="ARBA00002311"/>
    </source>
</evidence>
<feature type="region of interest" description="Disordered" evidence="4">
    <location>
        <begin position="586"/>
        <end position="658"/>
    </location>
</feature>
<accession>A0A4S4N0Q9</accession>
<dbReference type="GO" id="GO:0005634">
    <property type="term" value="C:nucleus"/>
    <property type="evidence" value="ECO:0007669"/>
    <property type="project" value="TreeGrafter"/>
</dbReference>
<dbReference type="GO" id="GO:0000977">
    <property type="term" value="F:RNA polymerase II transcription regulatory region sequence-specific DNA binding"/>
    <property type="evidence" value="ECO:0007669"/>
    <property type="project" value="TreeGrafter"/>
</dbReference>
<dbReference type="Pfam" id="PF07744">
    <property type="entry name" value="SPOC"/>
    <property type="match status" value="1"/>
</dbReference>
<dbReference type="InterPro" id="IPR036575">
    <property type="entry name" value="TFIIS_cen_dom_sf"/>
</dbReference>
<dbReference type="OrthoDB" id="436852at2759"/>
<dbReference type="Proteomes" id="UP000308730">
    <property type="component" value="Unassembled WGS sequence"/>
</dbReference>
<dbReference type="PANTHER" id="PTHR11477:SF11">
    <property type="entry name" value="TRANSCRIPTION FACTOR BYE1"/>
    <property type="match status" value="1"/>
</dbReference>
<evidence type="ECO:0000259" key="5">
    <source>
        <dbReference type="PROSITE" id="PS51321"/>
    </source>
</evidence>
<feature type="compositionally biased region" description="Gly residues" evidence="4">
    <location>
        <begin position="999"/>
        <end position="1008"/>
    </location>
</feature>
<feature type="domain" description="TFIIS central" evidence="5">
    <location>
        <begin position="243"/>
        <end position="391"/>
    </location>
</feature>
<comment type="function">
    <text evidence="1">Negative regulator of transcription elongation.</text>
</comment>
<dbReference type="InterPro" id="IPR011011">
    <property type="entry name" value="Znf_FYVE_PHD"/>
</dbReference>
<dbReference type="AlphaFoldDB" id="A0A4S4N0Q9"/>
<feature type="compositionally biased region" description="Low complexity" evidence="4">
    <location>
        <begin position="553"/>
        <end position="565"/>
    </location>
</feature>
<name>A0A4S4N0Q9_9APHY</name>
<dbReference type="Gene3D" id="3.30.40.10">
    <property type="entry name" value="Zinc/RING finger domain, C3HC4 (zinc finger)"/>
    <property type="match status" value="1"/>
</dbReference>
<feature type="compositionally biased region" description="Acidic residues" evidence="4">
    <location>
        <begin position="629"/>
        <end position="648"/>
    </location>
</feature>
<dbReference type="SUPFAM" id="SSF46942">
    <property type="entry name" value="Elongation factor TFIIS domain 2"/>
    <property type="match status" value="1"/>
</dbReference>
<protein>
    <recommendedName>
        <fullName evidence="3">Transcription factor BYE1</fullName>
    </recommendedName>
</protein>
<evidence type="ECO:0000256" key="4">
    <source>
        <dbReference type="SAM" id="MobiDB-lite"/>
    </source>
</evidence>
<feature type="compositionally biased region" description="Pro residues" evidence="4">
    <location>
        <begin position="913"/>
        <end position="931"/>
    </location>
</feature>
<feature type="compositionally biased region" description="Basic and acidic residues" evidence="4">
    <location>
        <begin position="982"/>
        <end position="991"/>
    </location>
</feature>
<dbReference type="InterPro" id="IPR013083">
    <property type="entry name" value="Znf_RING/FYVE/PHD"/>
</dbReference>
<feature type="compositionally biased region" description="Pro residues" evidence="4">
    <location>
        <begin position="855"/>
        <end position="875"/>
    </location>
</feature>
<evidence type="ECO:0000313" key="7">
    <source>
        <dbReference type="Proteomes" id="UP000308730"/>
    </source>
</evidence>
<sequence length="1074" mass="116599">MSTRRTRSKGGPSLPDKDIPQDKENSSLNGSGKVLASKSKPRSKARVPKSYCLCRKSDDRSPMILCSECGECCVDLKEEDAEEIHLYVCPPCSQQTGLHTVMNWEGPEASEKRTEGSKPAVRTSPRHSSAAPTETSEVHVEEEESSGDGSGDEYIAELAKSKGKGKRRTLRVSIAESDESSSDEDRKPKRVRRVSMSKESKQSKSPAPVSAAAKRKQSNASAPDSKRQRSMSTSGEDAIRKYCRTKLEEMFLEIFLRYPNLPAPVPVEGEEVKTKTQEDLTPEEKATAEENAKRYTEELEQSVFDLYAEPDKHGNPSPGGKYKERFRMLQFNLSKTDRVNIHAQIASAKLAPTELATMSSTDLANDEIKQSIKQAEEESLAHSILKKATLPRAKMTHKGMQDIEDVNGSTRERDRDREQEEDDDRMERERLARLKVQTQRSHSQNQGDSSVPPESPAVAQNPTWGGPPPLPSHATHPHDTSPSPTSARPPANPLFVPSASEMVTSPVEGELNLADLINIDDDPTSDMSLSISIPPDLTHRPSVDASLSAEGQTATTPASLSTTALSPFAEKPASDLASRASFDLSSLWTPKDDSSSSAPDQSAPMAEEYPSADDTGEPLNVDITMQEGDQPDDQDFDMFLDNNDDEPTTEPKNDSPEAQRAAFDALPVVWSGKISMPLDSTIPQEVSLMARQSGGRSIAGDSLLWQTLFPSDHLRIDGRVPTANSAQYLTHSRLNTAKELIAVAFSPDSEASKVLADALIQYLLGKGRHGLIFPWGNRPKEHHPGRELYIVPLRASDPLPDYMELIDDLQLPKSRTVDYLIGIWVLNKGKLVPPPNPPSAPITSSIPPTLSQTGVPPPSPAAPSYMPPPMPPTQPPQQEGAAANLANQVAALTPEQIQMMLRQLGTAPTGIPVLPPLIPPQMPPGPPPMPPHQSSWNNAHHPPYPGPPPPNAGYPPHIPPPQPHPPMSPPQPYPSGSAYDYDYDRSYDRNRAPPYPPRGGNGRGGGPDFGDRGDRGDRGGFRGGRGGPGGGGRGGRARGGDFNRPRDSGWKGRGRGRGGGPDASPTRDGGWWNQ</sequence>
<feature type="compositionally biased region" description="Acidic residues" evidence="4">
    <location>
        <begin position="140"/>
        <end position="155"/>
    </location>
</feature>
<dbReference type="InterPro" id="IPR012921">
    <property type="entry name" value="SPOC_C"/>
</dbReference>
<dbReference type="GO" id="GO:0006368">
    <property type="term" value="P:transcription elongation by RNA polymerase II"/>
    <property type="evidence" value="ECO:0007669"/>
    <property type="project" value="TreeGrafter"/>
</dbReference>
<feature type="compositionally biased region" description="Low complexity" evidence="4">
    <location>
        <begin position="480"/>
        <end position="489"/>
    </location>
</feature>
<keyword evidence="7" id="KW-1185">Reference proteome</keyword>
<dbReference type="EMBL" id="SGPM01000021">
    <property type="protein sequence ID" value="THH32466.1"/>
    <property type="molecule type" value="Genomic_DNA"/>
</dbReference>
<dbReference type="GO" id="GO:0001139">
    <property type="term" value="F:RNA polymerase II complex recruiting activity"/>
    <property type="evidence" value="ECO:0007669"/>
    <property type="project" value="TreeGrafter"/>
</dbReference>
<dbReference type="Gene3D" id="1.10.472.30">
    <property type="entry name" value="Transcription elongation factor S-II, central domain"/>
    <property type="match status" value="1"/>
</dbReference>
<feature type="region of interest" description="Disordered" evidence="4">
    <location>
        <begin position="1"/>
        <end position="48"/>
    </location>
</feature>
<feature type="compositionally biased region" description="Basic and acidic residues" evidence="4">
    <location>
        <begin position="270"/>
        <end position="295"/>
    </location>
</feature>
<dbReference type="PANTHER" id="PTHR11477">
    <property type="entry name" value="TRANSCRIPTION FACTOR S-II ZINC FINGER DOMAIN-CONTAINING PROTEIN"/>
    <property type="match status" value="1"/>
</dbReference>
<feature type="compositionally biased region" description="Basic and acidic residues" evidence="4">
    <location>
        <begin position="15"/>
        <end position="25"/>
    </location>
</feature>
<feature type="compositionally biased region" description="Low complexity" evidence="4">
    <location>
        <begin position="841"/>
        <end position="851"/>
    </location>
</feature>
<gene>
    <name evidence="6" type="ORF">EUX98_g1724</name>
</gene>
<feature type="compositionally biased region" description="Low complexity" evidence="4">
    <location>
        <begin position="203"/>
        <end position="212"/>
    </location>
</feature>
<dbReference type="PROSITE" id="PS51321">
    <property type="entry name" value="TFIIS_CENTRAL"/>
    <property type="match status" value="1"/>
</dbReference>
<dbReference type="InterPro" id="IPR003618">
    <property type="entry name" value="TFIIS_cen_dom"/>
</dbReference>
<dbReference type="GO" id="GO:0031564">
    <property type="term" value="P:transcription antitermination"/>
    <property type="evidence" value="ECO:0007669"/>
    <property type="project" value="TreeGrafter"/>
</dbReference>
<evidence type="ECO:0000256" key="3">
    <source>
        <dbReference type="ARBA" id="ARBA00021616"/>
    </source>
</evidence>
<feature type="compositionally biased region" description="Pro residues" evidence="4">
    <location>
        <begin position="942"/>
        <end position="973"/>
    </location>
</feature>
<feature type="compositionally biased region" description="Polar residues" evidence="4">
    <location>
        <begin position="436"/>
        <end position="449"/>
    </location>
</feature>
<feature type="compositionally biased region" description="Gly residues" evidence="4">
    <location>
        <begin position="1021"/>
        <end position="1034"/>
    </location>
</feature>
<evidence type="ECO:0000313" key="6">
    <source>
        <dbReference type="EMBL" id="THH32466.1"/>
    </source>
</evidence>
<comment type="similarity">
    <text evidence="2">Belongs to the BYE1 family.</text>
</comment>
<dbReference type="Pfam" id="PF07500">
    <property type="entry name" value="TFIIS_M"/>
    <property type="match status" value="1"/>
</dbReference>
<comment type="caution">
    <text evidence="6">The sequence shown here is derived from an EMBL/GenBank/DDBJ whole genome shotgun (WGS) entry which is preliminary data.</text>
</comment>
<feature type="region of interest" description="Disordered" evidence="4">
    <location>
        <begin position="836"/>
        <end position="881"/>
    </location>
</feature>
<feature type="compositionally biased region" description="Basic and acidic residues" evidence="4">
    <location>
        <begin position="1038"/>
        <end position="1050"/>
    </location>
</feature>
<organism evidence="6 7">
    <name type="scientific">Antrodiella citrinella</name>
    <dbReference type="NCBI Taxonomy" id="2447956"/>
    <lineage>
        <taxon>Eukaryota</taxon>
        <taxon>Fungi</taxon>
        <taxon>Dikarya</taxon>
        <taxon>Basidiomycota</taxon>
        <taxon>Agaricomycotina</taxon>
        <taxon>Agaricomycetes</taxon>
        <taxon>Polyporales</taxon>
        <taxon>Steccherinaceae</taxon>
        <taxon>Antrodiella</taxon>
    </lineage>
</organism>
<feature type="compositionally biased region" description="Low complexity" evidence="4">
    <location>
        <begin position="595"/>
        <end position="606"/>
    </location>
</feature>